<keyword evidence="4 10" id="KW-1133">Transmembrane helix</keyword>
<protein>
    <recommendedName>
        <fullName evidence="11">G-protein coupled receptors family 1 profile domain-containing protein</fullName>
    </recommendedName>
</protein>
<keyword evidence="5 9" id="KW-0297">G-protein coupled receptor</keyword>
<keyword evidence="7 9" id="KW-0675">Receptor</keyword>
<comment type="similarity">
    <text evidence="2 9">Belongs to the G-protein coupled receptor 1 family.</text>
</comment>
<evidence type="ECO:0000256" key="5">
    <source>
        <dbReference type="ARBA" id="ARBA00023040"/>
    </source>
</evidence>
<dbReference type="OrthoDB" id="5950040at2759"/>
<accession>A0A9N9WCQ4</accession>
<dbReference type="InterPro" id="IPR017452">
    <property type="entry name" value="GPCR_Rhodpsn_7TM"/>
</dbReference>
<feature type="transmembrane region" description="Helical" evidence="10">
    <location>
        <begin position="184"/>
        <end position="203"/>
    </location>
</feature>
<dbReference type="GO" id="GO:0008188">
    <property type="term" value="F:neuropeptide receptor activity"/>
    <property type="evidence" value="ECO:0007669"/>
    <property type="project" value="TreeGrafter"/>
</dbReference>
<feature type="transmembrane region" description="Helical" evidence="10">
    <location>
        <begin position="134"/>
        <end position="156"/>
    </location>
</feature>
<evidence type="ECO:0000313" key="12">
    <source>
        <dbReference type="EMBL" id="CAG9785497.1"/>
    </source>
</evidence>
<reference evidence="12" key="2">
    <citation type="submission" date="2022-10" db="EMBL/GenBank/DDBJ databases">
        <authorList>
            <consortium name="ENA_rothamsted_submissions"/>
            <consortium name="culmorum"/>
            <person name="King R."/>
        </authorList>
    </citation>
    <scope>NUCLEOTIDE SEQUENCE</scope>
</reference>
<evidence type="ECO:0000256" key="1">
    <source>
        <dbReference type="ARBA" id="ARBA00004141"/>
    </source>
</evidence>
<name>A0A9N9WCQ4_9NEOP</name>
<keyword evidence="6 10" id="KW-0472">Membrane</keyword>
<dbReference type="Proteomes" id="UP001153714">
    <property type="component" value="Chromosome 14"/>
</dbReference>
<dbReference type="PANTHER" id="PTHR24243:SF208">
    <property type="entry name" value="PYROKININ-1 RECEPTOR"/>
    <property type="match status" value="1"/>
</dbReference>
<dbReference type="Pfam" id="PF00001">
    <property type="entry name" value="7tm_1"/>
    <property type="match status" value="1"/>
</dbReference>
<sequence>MAFYDDGNALDDADSVKIIISVFLGVSMILSVIGNVCTCAVIARDKTMRTPTNCYLFNLAITDLCFALFVPIEIYIIWIPDMYPLGEEGCRLHFLLSDLLCNCNVLTIAAFTVERYLVISKPFLRQKLTLKSRVFKIIAVIWAIAFIFCVPDIFYIDLLERKKYVYCYITVSDPIRIVLAMEEVVFFVVPMSIIFMLYILIAIKLKAANQRLRSSPANGKQHRDKAVKMLGKFRC</sequence>
<dbReference type="EMBL" id="OU893345">
    <property type="protein sequence ID" value="CAG9785497.1"/>
    <property type="molecule type" value="Genomic_DNA"/>
</dbReference>
<evidence type="ECO:0000256" key="9">
    <source>
        <dbReference type="RuleBase" id="RU000688"/>
    </source>
</evidence>
<evidence type="ECO:0000256" key="10">
    <source>
        <dbReference type="SAM" id="Phobius"/>
    </source>
</evidence>
<evidence type="ECO:0000313" key="13">
    <source>
        <dbReference type="Proteomes" id="UP001153714"/>
    </source>
</evidence>
<evidence type="ECO:0000256" key="7">
    <source>
        <dbReference type="ARBA" id="ARBA00023170"/>
    </source>
</evidence>
<proteinExistence type="inferred from homology"/>
<gene>
    <name evidence="12" type="ORF">DIATSA_LOCUS3526</name>
</gene>
<dbReference type="GO" id="GO:0005886">
    <property type="term" value="C:plasma membrane"/>
    <property type="evidence" value="ECO:0007669"/>
    <property type="project" value="TreeGrafter"/>
</dbReference>
<evidence type="ECO:0000256" key="3">
    <source>
        <dbReference type="ARBA" id="ARBA00022692"/>
    </source>
</evidence>
<comment type="subcellular location">
    <subcellularLocation>
        <location evidence="1">Membrane</location>
        <topology evidence="1">Multi-pass membrane protein</topology>
    </subcellularLocation>
</comment>
<evidence type="ECO:0000256" key="6">
    <source>
        <dbReference type="ARBA" id="ARBA00023136"/>
    </source>
</evidence>
<dbReference type="PROSITE" id="PS50262">
    <property type="entry name" value="G_PROTEIN_RECEP_F1_2"/>
    <property type="match status" value="1"/>
</dbReference>
<feature type="transmembrane region" description="Helical" evidence="10">
    <location>
        <begin position="55"/>
        <end position="80"/>
    </location>
</feature>
<dbReference type="SUPFAM" id="SSF81321">
    <property type="entry name" value="Family A G protein-coupled receptor-like"/>
    <property type="match status" value="1"/>
</dbReference>
<keyword evidence="3 9" id="KW-0812">Transmembrane</keyword>
<evidence type="ECO:0000256" key="8">
    <source>
        <dbReference type="ARBA" id="ARBA00023224"/>
    </source>
</evidence>
<feature type="domain" description="G-protein coupled receptors family 1 profile" evidence="11">
    <location>
        <begin position="34"/>
        <end position="235"/>
    </location>
</feature>
<dbReference type="InterPro" id="IPR000276">
    <property type="entry name" value="GPCR_Rhodpsn"/>
</dbReference>
<reference evidence="12" key="1">
    <citation type="submission" date="2021-12" db="EMBL/GenBank/DDBJ databases">
        <authorList>
            <person name="King R."/>
        </authorList>
    </citation>
    <scope>NUCLEOTIDE SEQUENCE</scope>
</reference>
<feature type="transmembrane region" description="Helical" evidence="10">
    <location>
        <begin position="92"/>
        <end position="113"/>
    </location>
</feature>
<dbReference type="PANTHER" id="PTHR24243">
    <property type="entry name" value="G-PROTEIN COUPLED RECEPTOR"/>
    <property type="match status" value="1"/>
</dbReference>
<organism evidence="12 13">
    <name type="scientific">Diatraea saccharalis</name>
    <name type="common">sugarcane borer</name>
    <dbReference type="NCBI Taxonomy" id="40085"/>
    <lineage>
        <taxon>Eukaryota</taxon>
        <taxon>Metazoa</taxon>
        <taxon>Ecdysozoa</taxon>
        <taxon>Arthropoda</taxon>
        <taxon>Hexapoda</taxon>
        <taxon>Insecta</taxon>
        <taxon>Pterygota</taxon>
        <taxon>Neoptera</taxon>
        <taxon>Endopterygota</taxon>
        <taxon>Lepidoptera</taxon>
        <taxon>Glossata</taxon>
        <taxon>Ditrysia</taxon>
        <taxon>Pyraloidea</taxon>
        <taxon>Crambidae</taxon>
        <taxon>Crambinae</taxon>
        <taxon>Diatraea</taxon>
    </lineage>
</organism>
<evidence type="ECO:0000256" key="2">
    <source>
        <dbReference type="ARBA" id="ARBA00010663"/>
    </source>
</evidence>
<evidence type="ECO:0000259" key="11">
    <source>
        <dbReference type="PROSITE" id="PS50262"/>
    </source>
</evidence>
<keyword evidence="8 9" id="KW-0807">Transducer</keyword>
<evidence type="ECO:0000256" key="4">
    <source>
        <dbReference type="ARBA" id="ARBA00022989"/>
    </source>
</evidence>
<feature type="transmembrane region" description="Helical" evidence="10">
    <location>
        <begin position="18"/>
        <end position="43"/>
    </location>
</feature>
<dbReference type="PROSITE" id="PS00237">
    <property type="entry name" value="G_PROTEIN_RECEP_F1_1"/>
    <property type="match status" value="1"/>
</dbReference>
<keyword evidence="13" id="KW-1185">Reference proteome</keyword>
<dbReference type="PRINTS" id="PR00237">
    <property type="entry name" value="GPCRRHODOPSN"/>
</dbReference>
<dbReference type="AlphaFoldDB" id="A0A9N9WCQ4"/>
<dbReference type="Gene3D" id="1.20.1070.10">
    <property type="entry name" value="Rhodopsin 7-helix transmembrane proteins"/>
    <property type="match status" value="1"/>
</dbReference>